<comment type="caution">
    <text evidence="1">The sequence shown here is derived from an EMBL/GenBank/DDBJ whole genome shotgun (WGS) entry which is preliminary data.</text>
</comment>
<organism evidence="1 2">
    <name type="scientific">Streptomyces flavalbus</name>
    <dbReference type="NCBI Taxonomy" id="2665155"/>
    <lineage>
        <taxon>Bacteria</taxon>
        <taxon>Bacillati</taxon>
        <taxon>Actinomycetota</taxon>
        <taxon>Actinomycetes</taxon>
        <taxon>Kitasatosporales</taxon>
        <taxon>Streptomycetaceae</taxon>
        <taxon>Streptomyces</taxon>
    </lineage>
</organism>
<reference evidence="2" key="1">
    <citation type="journal article" date="2019" name="Int. J. Syst. Evol. Microbiol.">
        <title>The Global Catalogue of Microorganisms (GCM) 10K type strain sequencing project: providing services to taxonomists for standard genome sequencing and annotation.</title>
        <authorList>
            <consortium name="The Broad Institute Genomics Platform"/>
            <consortium name="The Broad Institute Genome Sequencing Center for Infectious Disease"/>
            <person name="Wu L."/>
            <person name="Ma J."/>
        </authorList>
    </citation>
    <scope>NUCLEOTIDE SEQUENCE [LARGE SCALE GENOMIC DNA]</scope>
    <source>
        <strain evidence="2">CGMCC 4.7400</strain>
    </source>
</reference>
<protein>
    <submittedName>
        <fullName evidence="1">Uncharacterized protein</fullName>
    </submittedName>
</protein>
<proteinExistence type="predicted"/>
<dbReference type="Proteomes" id="UP001597023">
    <property type="component" value="Unassembled WGS sequence"/>
</dbReference>
<sequence>MRIEILSLLDTRAPGITFRSPLGQAWAQWSGTERPGAGDIANVEFDIPDEVGNWAPADGPDTLHSHAPEEPVRIRGVVTSTDEDDPVVAVRCGTDILLVEFPPAHKPPLGARIEFTTPRINAYPYSL</sequence>
<dbReference type="RefSeq" id="WP_381613730.1">
    <property type="nucleotide sequence ID" value="NZ_JBHTEB010000001.1"/>
</dbReference>
<accession>A0ABW2WF43</accession>
<evidence type="ECO:0000313" key="2">
    <source>
        <dbReference type="Proteomes" id="UP001597023"/>
    </source>
</evidence>
<dbReference type="EMBL" id="JBHTEB010000001">
    <property type="protein sequence ID" value="MFD0317806.1"/>
    <property type="molecule type" value="Genomic_DNA"/>
</dbReference>
<name>A0ABW2WF43_9ACTN</name>
<keyword evidence="2" id="KW-1185">Reference proteome</keyword>
<gene>
    <name evidence="1" type="ORF">ACFQZ6_27045</name>
</gene>
<evidence type="ECO:0000313" key="1">
    <source>
        <dbReference type="EMBL" id="MFD0317806.1"/>
    </source>
</evidence>